<evidence type="ECO:0000313" key="3">
    <source>
        <dbReference type="EMBL" id="RAR69334.1"/>
    </source>
</evidence>
<feature type="domain" description="Fibronectin type-III" evidence="2">
    <location>
        <begin position="181"/>
        <end position="274"/>
    </location>
</feature>
<keyword evidence="4" id="KW-1185">Reference proteome</keyword>
<keyword evidence="1" id="KW-0677">Repeat</keyword>
<evidence type="ECO:0000313" key="4">
    <source>
        <dbReference type="Proteomes" id="UP000248840"/>
    </source>
</evidence>
<dbReference type="InterPro" id="IPR041248">
    <property type="entry name" value="YDG"/>
</dbReference>
<sequence length="2171" mass="217478">MKNNLQFSKASPKYFWSIALLFLLVMGKVSGQVTVFNYQNTTATIPAGWTFTNNVATNAIDRSTYLLLDAGNPSDQIVTSNYDLTGYTGVTLAYSVATFGTVTSNPALKVEVSTNGGTSWSATTYTTLPASTTTTYVNGTLNITGQTFTSTTKFRFSNTLTSGTGLRNQNLKLTGTAASTAPGAPTINSVTSGNGQLSVAYTAPSSNGGASISDYKYSIDGSTYVSVGSTTSPFTISGLTNGTSYSVTLKAVNSVGEGTASSAVSGTPRTTPSAPTITGITPGNGTLSVAFTPGSNGGASITNYKYSINGGSSFVSAGSTSSPIVISGLTNGTTYSVQLVAVNNAGDGTSSSTVTATPMATASAPTITGITSGDSQISIAFTPGSNNGSAITDYQYSLNGGSTFTSAATITSPIVVTELTNGTTYAVQIRAINGAGNGTATSSVNATPRTTASAPTITGITPGDSSLSVAFTAPTSNGGASITSYKYSLNGGSSYTSIATTTSPMIITGLTNGTTYDVQLIAVNSVGDGVASNTVQGTPVAPAQPTITLYQSSVGALSTVYGTASSVVSFSVSGSTLSDGITVTSPNGFEVSSTSSTDGFANSIVISQTSGTVSSTTIYVRLAADAKPVNSPFSGNISLSSTGASTVTVATTSSTVSTKALTISGITANDKVYDASASATVTGTVTLVGVLGSDSVSLTGTPSFMFDDATVGTNKTITVSGYALNGTDAANYSVTQPSGLTASISEADQTIAAISSSETRTVGDATYSVATTSDSGLTVTYSSSNTGVATIAANGTVTIVGAGTTIITAAQAGNTNYNAATSVSQTLTVNKADQTITAISSTMSKTYGDATYSIATTASSGLAVTYSSSNTGVATIAANGTVTIVGVGSTTLTASQAGNANYNAATSVTQELTVDKGNQTITLAATDTRTSTDAAYTLTQNASSGLSITYTSSNTAVATISGNTVTLVGGVGTTTITANQAGNANYNAATQVTQTLTVTQGSSNLGQYQFASSLAVTSPSANLTFSNVSPNTVTGSTTSGYYSLSVSGGWGSAINTNNYIQFTVTPASGKLLTATSLTFLQLATSAGATKYVVRSSADGYTSNLGSGEYSSTIGSGAPTTGATVSLSGSSFTSVASAITFRIYPYGGSSTGNWRVDNLTLNGYTTQVPAPSITSSLTASGTVGTSFSYTTVASNTPTSYSASGLPTGLSINTATGVISGTPSVGGSFNVTLGATNGTGSDSKTLLLTIAQTNQTITFNTLSSKTYGDMSFSLNGTASSGLTVSYSSSNTDVATVSGNTVTIVGAGTTTITASQAGNDSYFAASDVSRDLVVNKANQTITFDTLFDKNDTDGTFTLGATASSGLTVTYTSSNTSVATVSGNIVTILAPGTTTITASQSGNENYNAANDVSQDQTIINTSLTNQTITFGALAPVTYGDGTFMLNGTTDSGLGITYTSSNTAVATISGNVVTILTPGTTTITATQDGNTSYNPAQDVAQTLVVNKKALTVSNVVVADKNYDGTTTATITSADLNGVIGSDNVTLTNAAVFASANAGTGIAVTPNFALNGTEASRYTVAQPTDLTASINKLDQNITFNSISPKTYGDAAFTLSATGGNSGQGITFTSSNTNVITISGTTATIVGAGDVTITASQAGNTNYNVATDASQTITVSKANQTITFNALVNRTTADTSFTLSAFATSTLGVTFTSSNPSVATISGNTVTIVGAGTTTITASQAGNDFYNAATSVDRSQLVLTALAKWTFEGVTTTNTSASANVSLGSAIADQGLQTSGSLFSATHASASTVWSNPAGNGTAKSVTCTNWASGDYYQFKVNTSNYHDIAIAFDQTGSNTGPSTFKIQYSTNGTSFTDFGSNYAVTNDSWSNSVYKSASYKSFDLSAITAINNKSTVYFRIVNVNTTAISGTFGSGGTNRIDNFAVTGIACDASPATISAGGATTFCADGSVILTASAGASYLWSTGATTQSISASASGNYSVAVTNANGCVASSSATAITAVPLVTYYADTDADGYGNASSTQVSCVGAPSGYVLDNTDCNDSDASMHATYSFYADTDADGYGAGSAVTLCAVDASTAPSGYAVNSTDCDDSNAAIYALITYYVDADADGYGSTSASFCLLSAPTGYSINNTDCNDSDASMHATYSFYADTDADGYGAGSA</sequence>
<dbReference type="Pfam" id="PF00041">
    <property type="entry name" value="fn3"/>
    <property type="match status" value="4"/>
</dbReference>
<dbReference type="Gene3D" id="2.60.40.10">
    <property type="entry name" value="Immunoglobulins"/>
    <property type="match status" value="5"/>
</dbReference>
<accession>A0A328Y6E6</accession>
<dbReference type="EMBL" id="QLSZ01000015">
    <property type="protein sequence ID" value="RAR69334.1"/>
    <property type="molecule type" value="Genomic_DNA"/>
</dbReference>
<proteinExistence type="predicted"/>
<dbReference type="Gene3D" id="2.60.40.1080">
    <property type="match status" value="7"/>
</dbReference>
<dbReference type="OrthoDB" id="1278616at2"/>
<dbReference type="InterPro" id="IPR013783">
    <property type="entry name" value="Ig-like_fold"/>
</dbReference>
<evidence type="ECO:0000259" key="2">
    <source>
        <dbReference type="PROSITE" id="PS50853"/>
    </source>
</evidence>
<dbReference type="Proteomes" id="UP000248840">
    <property type="component" value="Unassembled WGS sequence"/>
</dbReference>
<dbReference type="PANTHER" id="PTHR13817:SF73">
    <property type="entry name" value="FIBRONECTIN TYPE-III DOMAIN-CONTAINING PROTEIN"/>
    <property type="match status" value="1"/>
</dbReference>
<name>A0A328Y6E6_9FLAO</name>
<evidence type="ECO:0000256" key="1">
    <source>
        <dbReference type="ARBA" id="ARBA00022737"/>
    </source>
</evidence>
<dbReference type="GO" id="GO:0016020">
    <property type="term" value="C:membrane"/>
    <property type="evidence" value="ECO:0007669"/>
    <property type="project" value="InterPro"/>
</dbReference>
<dbReference type="Pfam" id="PF18657">
    <property type="entry name" value="YDG"/>
    <property type="match status" value="2"/>
</dbReference>
<dbReference type="InterPro" id="IPR036116">
    <property type="entry name" value="FN3_sf"/>
</dbReference>
<feature type="non-terminal residue" evidence="3">
    <location>
        <position position="2171"/>
    </location>
</feature>
<reference evidence="3 4" key="1">
    <citation type="submission" date="2018-06" db="EMBL/GenBank/DDBJ databases">
        <title>Genomic Encyclopedia of Archaeal and Bacterial Type Strains, Phase II (KMG-II): from individual species to whole genera.</title>
        <authorList>
            <person name="Goeker M."/>
        </authorList>
    </citation>
    <scope>NUCLEOTIDE SEQUENCE [LARGE SCALE GENOMIC DNA]</scope>
    <source>
        <strain evidence="3 4">DSM 25663</strain>
    </source>
</reference>
<organism evidence="3 4">
    <name type="scientific">Flavobacterium aciduliphilum</name>
    <dbReference type="NCBI Taxonomy" id="1101402"/>
    <lineage>
        <taxon>Bacteria</taxon>
        <taxon>Pseudomonadati</taxon>
        <taxon>Bacteroidota</taxon>
        <taxon>Flavobacteriia</taxon>
        <taxon>Flavobacteriales</taxon>
        <taxon>Flavobacteriaceae</taxon>
        <taxon>Flavobacterium</taxon>
    </lineage>
</organism>
<dbReference type="PANTHER" id="PTHR13817">
    <property type="entry name" value="TITIN"/>
    <property type="match status" value="1"/>
</dbReference>
<dbReference type="InterPro" id="IPR050964">
    <property type="entry name" value="Striated_Muscle_Regulatory"/>
</dbReference>
<protein>
    <submittedName>
        <fullName evidence="3">Fibronectin type III domain protein</fullName>
    </submittedName>
</protein>
<dbReference type="CDD" id="cd00063">
    <property type="entry name" value="FN3"/>
    <property type="match status" value="4"/>
</dbReference>
<dbReference type="GO" id="GO:0005509">
    <property type="term" value="F:calcium ion binding"/>
    <property type="evidence" value="ECO:0007669"/>
    <property type="project" value="InterPro"/>
</dbReference>
<dbReference type="InterPro" id="IPR015919">
    <property type="entry name" value="Cadherin-like_sf"/>
</dbReference>
<dbReference type="InterPro" id="IPR003961">
    <property type="entry name" value="FN3_dom"/>
</dbReference>
<dbReference type="SUPFAM" id="SSF49373">
    <property type="entry name" value="Invasin/intimin cell-adhesion fragments"/>
    <property type="match status" value="7"/>
</dbReference>
<dbReference type="SUPFAM" id="SSF49265">
    <property type="entry name" value="Fibronectin type III"/>
    <property type="match status" value="2"/>
</dbReference>
<comment type="caution">
    <text evidence="3">The sequence shown here is derived from an EMBL/GenBank/DDBJ whole genome shotgun (WGS) entry which is preliminary data.</text>
</comment>
<dbReference type="SMART" id="SM00635">
    <property type="entry name" value="BID_2"/>
    <property type="match status" value="6"/>
</dbReference>
<dbReference type="SMART" id="SM00060">
    <property type="entry name" value="FN3"/>
    <property type="match status" value="4"/>
</dbReference>
<dbReference type="InterPro" id="IPR008964">
    <property type="entry name" value="Invasin/intimin_cell_adhesion"/>
</dbReference>
<feature type="domain" description="Fibronectin type-III" evidence="2">
    <location>
        <begin position="275"/>
        <end position="364"/>
    </location>
</feature>
<feature type="domain" description="Fibronectin type-III" evidence="2">
    <location>
        <begin position="451"/>
        <end position="543"/>
    </location>
</feature>
<gene>
    <name evidence="3" type="ORF">CLV55_11532</name>
</gene>
<dbReference type="RefSeq" id="WP_146739571.1">
    <property type="nucleotide sequence ID" value="NZ_QLSZ01000015.1"/>
</dbReference>
<dbReference type="InterPro" id="IPR003343">
    <property type="entry name" value="Big_2"/>
</dbReference>
<dbReference type="SUPFAM" id="SSF49313">
    <property type="entry name" value="Cadherin-like"/>
    <property type="match status" value="1"/>
</dbReference>
<dbReference type="PROSITE" id="PS50853">
    <property type="entry name" value="FN3"/>
    <property type="match status" value="3"/>
</dbReference>